<evidence type="ECO:0000256" key="7">
    <source>
        <dbReference type="ARBA" id="ARBA00022989"/>
    </source>
</evidence>
<keyword evidence="9" id="KW-0325">Glycoprotein</keyword>
<evidence type="ECO:0000313" key="14">
    <source>
        <dbReference type="EMBL" id="KAJ0968926.1"/>
    </source>
</evidence>
<keyword evidence="6" id="KW-0067">ATP-binding</keyword>
<protein>
    <recommendedName>
        <fullName evidence="13">Malectin-like domain-containing protein</fullName>
    </recommendedName>
</protein>
<evidence type="ECO:0000313" key="15">
    <source>
        <dbReference type="Proteomes" id="UP001085076"/>
    </source>
</evidence>
<feature type="signal peptide" evidence="12">
    <location>
        <begin position="1"/>
        <end position="21"/>
    </location>
</feature>
<accession>A0A9D5H9Z1</accession>
<dbReference type="OrthoDB" id="735844at2759"/>
<evidence type="ECO:0000256" key="8">
    <source>
        <dbReference type="ARBA" id="ARBA00023136"/>
    </source>
</evidence>
<feature type="region of interest" description="Disordered" evidence="10">
    <location>
        <begin position="52"/>
        <end position="72"/>
    </location>
</feature>
<keyword evidence="8 11" id="KW-0472">Membrane</keyword>
<comment type="subcellular location">
    <subcellularLocation>
        <location evidence="1">Membrane</location>
        <topology evidence="1">Single-pass type I membrane protein</topology>
    </subcellularLocation>
</comment>
<evidence type="ECO:0000256" key="4">
    <source>
        <dbReference type="ARBA" id="ARBA00022729"/>
    </source>
</evidence>
<proteinExistence type="predicted"/>
<feature type="domain" description="Malectin-like" evidence="13">
    <location>
        <begin position="31"/>
        <end position="377"/>
    </location>
</feature>
<organism evidence="14 15">
    <name type="scientific">Dioscorea zingiberensis</name>
    <dbReference type="NCBI Taxonomy" id="325984"/>
    <lineage>
        <taxon>Eukaryota</taxon>
        <taxon>Viridiplantae</taxon>
        <taxon>Streptophyta</taxon>
        <taxon>Embryophyta</taxon>
        <taxon>Tracheophyta</taxon>
        <taxon>Spermatophyta</taxon>
        <taxon>Magnoliopsida</taxon>
        <taxon>Liliopsida</taxon>
        <taxon>Dioscoreales</taxon>
        <taxon>Dioscoreaceae</taxon>
        <taxon>Dioscorea</taxon>
    </lineage>
</organism>
<dbReference type="PANTHER" id="PTHR34590">
    <property type="entry name" value="OS03G0124300 PROTEIN-RELATED"/>
    <property type="match status" value="1"/>
</dbReference>
<dbReference type="EMBL" id="JAGGNH010000006">
    <property type="protein sequence ID" value="KAJ0968926.1"/>
    <property type="molecule type" value="Genomic_DNA"/>
</dbReference>
<dbReference type="FunFam" id="2.60.120.430:FF:000005">
    <property type="entry name" value="Putative receptor-like protein kinase"/>
    <property type="match status" value="1"/>
</dbReference>
<dbReference type="FunFam" id="2.60.120.430:FF:000001">
    <property type="entry name" value="Receptor-like protein kinase FERONIA"/>
    <property type="match status" value="1"/>
</dbReference>
<dbReference type="GO" id="GO:0005524">
    <property type="term" value="F:ATP binding"/>
    <property type="evidence" value="ECO:0007669"/>
    <property type="project" value="UniProtKB-KW"/>
</dbReference>
<evidence type="ECO:0000256" key="2">
    <source>
        <dbReference type="ARBA" id="ARBA00022679"/>
    </source>
</evidence>
<dbReference type="AlphaFoldDB" id="A0A9D5H9Z1"/>
<feature type="transmembrane region" description="Helical" evidence="11">
    <location>
        <begin position="405"/>
        <end position="428"/>
    </location>
</feature>
<gene>
    <name evidence="14" type="ORF">J5N97_021803</name>
</gene>
<evidence type="ECO:0000256" key="9">
    <source>
        <dbReference type="ARBA" id="ARBA00023180"/>
    </source>
</evidence>
<keyword evidence="3 11" id="KW-0812">Transmembrane</keyword>
<dbReference type="GO" id="GO:0016020">
    <property type="term" value="C:membrane"/>
    <property type="evidence" value="ECO:0007669"/>
    <property type="project" value="UniProtKB-SubCell"/>
</dbReference>
<feature type="chain" id="PRO_5039238742" description="Malectin-like domain-containing protein" evidence="12">
    <location>
        <begin position="22"/>
        <end position="465"/>
    </location>
</feature>
<dbReference type="GO" id="GO:0004714">
    <property type="term" value="F:transmembrane receptor protein tyrosine kinase activity"/>
    <property type="evidence" value="ECO:0007669"/>
    <property type="project" value="InterPro"/>
</dbReference>
<comment type="caution">
    <text evidence="14">The sequence shown here is derived from an EMBL/GenBank/DDBJ whole genome shotgun (WGS) entry which is preliminary data.</text>
</comment>
<evidence type="ECO:0000256" key="11">
    <source>
        <dbReference type="SAM" id="Phobius"/>
    </source>
</evidence>
<keyword evidence="7 11" id="KW-1133">Transmembrane helix</keyword>
<evidence type="ECO:0000256" key="1">
    <source>
        <dbReference type="ARBA" id="ARBA00004479"/>
    </source>
</evidence>
<keyword evidence="5" id="KW-0547">Nucleotide-binding</keyword>
<dbReference type="Gene3D" id="2.60.120.430">
    <property type="entry name" value="Galactose-binding lectin"/>
    <property type="match status" value="2"/>
</dbReference>
<dbReference type="Proteomes" id="UP001085076">
    <property type="component" value="Miscellaneous, Linkage group lg06"/>
</dbReference>
<evidence type="ECO:0000256" key="12">
    <source>
        <dbReference type="SAM" id="SignalP"/>
    </source>
</evidence>
<evidence type="ECO:0000256" key="6">
    <source>
        <dbReference type="ARBA" id="ARBA00022840"/>
    </source>
</evidence>
<dbReference type="InterPro" id="IPR045272">
    <property type="entry name" value="ANXUR1/2-like"/>
</dbReference>
<dbReference type="Pfam" id="PF12819">
    <property type="entry name" value="Malectin_like"/>
    <property type="match status" value="1"/>
</dbReference>
<dbReference type="PANTHER" id="PTHR34590:SF6">
    <property type="entry name" value="RECEPTOR-LIKE KINASE"/>
    <property type="match status" value="1"/>
</dbReference>
<sequence>MADPRIPLLLAILHLLPIVFSLFSPPDNLLISCGSTSATTLDDRRVFIPDSTPSPSLHLSSSDSISVSGPSSDSPLYRTARIFPSPSSYNLKINHPGRHLLRLHFHPFPTPSFNLSSALFHVSTPDLVLLSNFNPSDTILKEFIIRVPCNELVISFTPAHQSAFAFVSAIEVFSAPADLVPDVARLVSPDHVEYFDLVSKQALETLYRINVGGLKVTPFNDTLWRTWIPDSKFFMPGSQTKVEAFSGRINYREGRASREVVPDNVENTARVLETQSNMTWAFDVPTGFRYLIRMHFCDIASLVLNELYFNIYINGYSAYEDFDLSDATGQFLASPFYVDFVIDMVDDSGVLSVSIGASNLSSPSWAQGLLNGLEIMKMNNSVGSLDGEFPVSAILVKPVKGVFGVLGRSFLCGLGFVSLFAVVFMLVLRLRSEARNALAWARLPTEVQEGKPAKGNLMLTTKFIY</sequence>
<evidence type="ECO:0000259" key="13">
    <source>
        <dbReference type="Pfam" id="PF12819"/>
    </source>
</evidence>
<keyword evidence="4 12" id="KW-0732">Signal</keyword>
<name>A0A9D5H9Z1_9LILI</name>
<reference evidence="14" key="1">
    <citation type="submission" date="2021-03" db="EMBL/GenBank/DDBJ databases">
        <authorList>
            <person name="Li Z."/>
            <person name="Yang C."/>
        </authorList>
    </citation>
    <scope>NUCLEOTIDE SEQUENCE</scope>
    <source>
        <strain evidence="14">Dzin_1.0</strain>
        <tissue evidence="14">Leaf</tissue>
    </source>
</reference>
<dbReference type="InterPro" id="IPR024788">
    <property type="entry name" value="Malectin-like_Carb-bd_dom"/>
</dbReference>
<keyword evidence="2" id="KW-0808">Transferase</keyword>
<evidence type="ECO:0000256" key="5">
    <source>
        <dbReference type="ARBA" id="ARBA00022741"/>
    </source>
</evidence>
<evidence type="ECO:0000256" key="10">
    <source>
        <dbReference type="SAM" id="MobiDB-lite"/>
    </source>
</evidence>
<keyword evidence="15" id="KW-1185">Reference proteome</keyword>
<reference evidence="14" key="2">
    <citation type="journal article" date="2022" name="Hortic Res">
        <title>The genome of Dioscorea zingiberensis sheds light on the biosynthesis, origin and evolution of the medicinally important diosgenin saponins.</title>
        <authorList>
            <person name="Li Y."/>
            <person name="Tan C."/>
            <person name="Li Z."/>
            <person name="Guo J."/>
            <person name="Li S."/>
            <person name="Chen X."/>
            <person name="Wang C."/>
            <person name="Dai X."/>
            <person name="Yang H."/>
            <person name="Song W."/>
            <person name="Hou L."/>
            <person name="Xu J."/>
            <person name="Tong Z."/>
            <person name="Xu A."/>
            <person name="Yuan X."/>
            <person name="Wang W."/>
            <person name="Yang Q."/>
            <person name="Chen L."/>
            <person name="Sun Z."/>
            <person name="Wang K."/>
            <person name="Pan B."/>
            <person name="Chen J."/>
            <person name="Bao Y."/>
            <person name="Liu F."/>
            <person name="Qi X."/>
            <person name="Gang D.R."/>
            <person name="Wen J."/>
            <person name="Li J."/>
        </authorList>
    </citation>
    <scope>NUCLEOTIDE SEQUENCE</scope>
    <source>
        <strain evidence="14">Dzin_1.0</strain>
    </source>
</reference>
<evidence type="ECO:0000256" key="3">
    <source>
        <dbReference type="ARBA" id="ARBA00022692"/>
    </source>
</evidence>